<dbReference type="InterPro" id="IPR019670">
    <property type="entry name" value="DUF2523"/>
</dbReference>
<sequence>MSLFTEGLGVWLSKIIITKAARWVTKTFFGLGIGLGSYALILQPLLDWAMVKWQSMPGNIAGWLHALGIDIAVSILLSAYGFKGTERLFLRKRDLP</sequence>
<dbReference type="EMBL" id="CP038228">
    <property type="protein sequence ID" value="QDI03448.1"/>
    <property type="molecule type" value="Genomic_DNA"/>
</dbReference>
<feature type="transmembrane region" description="Helical" evidence="1">
    <location>
        <begin position="62"/>
        <end position="82"/>
    </location>
</feature>
<accession>A0A514EBN3</accession>
<keyword evidence="1" id="KW-0812">Transmembrane</keyword>
<evidence type="ECO:0000313" key="2">
    <source>
        <dbReference type="EMBL" id="QDI03448.1"/>
    </source>
</evidence>
<feature type="transmembrane region" description="Helical" evidence="1">
    <location>
        <begin position="23"/>
        <end position="42"/>
    </location>
</feature>
<proteinExistence type="predicted"/>
<name>A0A514EBN3_9XANT</name>
<dbReference type="Proteomes" id="UP000319349">
    <property type="component" value="Chromosome"/>
</dbReference>
<keyword evidence="1" id="KW-1133">Transmembrane helix</keyword>
<evidence type="ECO:0000313" key="3">
    <source>
        <dbReference type="Proteomes" id="UP000319349"/>
    </source>
</evidence>
<reference evidence="2 3" key="1">
    <citation type="submission" date="2019-03" db="EMBL/GenBank/DDBJ databases">
        <title>Tal1 in Xanthomonas translucens pv. cerealis Contributes to Virulence in Bacterial Leaf Streak of Wheat.</title>
        <authorList>
            <person name="Shah S.M.A."/>
            <person name="Haq F."/>
            <person name="Ma W."/>
            <person name="Xu X."/>
            <person name="Wang S."/>
            <person name="Xu Z."/>
            <person name="Zou L."/>
            <person name="Zhu B."/>
            <person name="Chen G."/>
        </authorList>
    </citation>
    <scope>NUCLEOTIDE SEQUENCE [LARGE SCALE GENOMIC DNA]</scope>
    <source>
        <strain evidence="2 3">01</strain>
    </source>
</reference>
<dbReference type="Pfam" id="PF10734">
    <property type="entry name" value="DUF2523"/>
    <property type="match status" value="1"/>
</dbReference>
<keyword evidence="3" id="KW-1185">Reference proteome</keyword>
<keyword evidence="1" id="KW-0472">Membrane</keyword>
<evidence type="ECO:0000256" key="1">
    <source>
        <dbReference type="SAM" id="Phobius"/>
    </source>
</evidence>
<protein>
    <submittedName>
        <fullName evidence="2">DUF2523 domain-containing protein</fullName>
    </submittedName>
</protein>
<gene>
    <name evidence="2" type="ORF">E4A48_06855</name>
</gene>
<organism evidence="2 3">
    <name type="scientific">Xanthomonas cerealis pv. cerealis</name>
    <dbReference type="NCBI Taxonomy" id="152263"/>
    <lineage>
        <taxon>Bacteria</taxon>
        <taxon>Pseudomonadati</taxon>
        <taxon>Pseudomonadota</taxon>
        <taxon>Gammaproteobacteria</taxon>
        <taxon>Lysobacterales</taxon>
        <taxon>Lysobacteraceae</taxon>
        <taxon>Xanthomonas</taxon>
        <taxon>Xanthomonas translucens group</taxon>
        <taxon>Xanthomonas cerealis</taxon>
    </lineage>
</organism>
<dbReference type="RefSeq" id="WP_142742110.1">
    <property type="nucleotide sequence ID" value="NZ_CP038228.1"/>
</dbReference>
<dbReference type="AlphaFoldDB" id="A0A514EBN3"/>